<dbReference type="AlphaFoldDB" id="A0A0E9T308"/>
<reference evidence="1" key="2">
    <citation type="journal article" date="2015" name="Fish Shellfish Immunol.">
        <title>Early steps in the European eel (Anguilla anguilla)-Vibrio vulnificus interaction in the gills: Role of the RtxA13 toxin.</title>
        <authorList>
            <person name="Callol A."/>
            <person name="Pajuelo D."/>
            <person name="Ebbesson L."/>
            <person name="Teles M."/>
            <person name="MacKenzie S."/>
            <person name="Amaro C."/>
        </authorList>
    </citation>
    <scope>NUCLEOTIDE SEQUENCE</scope>
</reference>
<dbReference type="EMBL" id="GBXM01060588">
    <property type="protein sequence ID" value="JAH47989.1"/>
    <property type="molecule type" value="Transcribed_RNA"/>
</dbReference>
<organism evidence="1">
    <name type="scientific">Anguilla anguilla</name>
    <name type="common">European freshwater eel</name>
    <name type="synonym">Muraena anguilla</name>
    <dbReference type="NCBI Taxonomy" id="7936"/>
    <lineage>
        <taxon>Eukaryota</taxon>
        <taxon>Metazoa</taxon>
        <taxon>Chordata</taxon>
        <taxon>Craniata</taxon>
        <taxon>Vertebrata</taxon>
        <taxon>Euteleostomi</taxon>
        <taxon>Actinopterygii</taxon>
        <taxon>Neopterygii</taxon>
        <taxon>Teleostei</taxon>
        <taxon>Anguilliformes</taxon>
        <taxon>Anguillidae</taxon>
        <taxon>Anguilla</taxon>
    </lineage>
</organism>
<protein>
    <submittedName>
        <fullName evidence="1">Uncharacterized protein</fullName>
    </submittedName>
</protein>
<reference evidence="1" key="1">
    <citation type="submission" date="2014-11" db="EMBL/GenBank/DDBJ databases">
        <authorList>
            <person name="Amaro Gonzalez C."/>
        </authorList>
    </citation>
    <scope>NUCLEOTIDE SEQUENCE</scope>
</reference>
<evidence type="ECO:0000313" key="1">
    <source>
        <dbReference type="EMBL" id="JAH47989.1"/>
    </source>
</evidence>
<name>A0A0E9T308_ANGAN</name>
<proteinExistence type="predicted"/>
<accession>A0A0E9T308</accession>
<sequence length="24" mass="2606">MVCHDVVLAPTIFMGFLLTLVQAS</sequence>